<dbReference type="OrthoDB" id="5894719at2"/>
<dbReference type="Gene3D" id="3.40.190.10">
    <property type="entry name" value="Periplasmic binding protein-like II"/>
    <property type="match status" value="1"/>
</dbReference>
<evidence type="ECO:0000313" key="5">
    <source>
        <dbReference type="Proteomes" id="UP000078503"/>
    </source>
</evidence>
<reference evidence="4 5" key="1">
    <citation type="submission" date="2016-03" db="EMBL/GenBank/DDBJ databases">
        <title>Photobacterium proteolyticum sp. nov. a protease producing bacterium isolated from ocean sediments of Laizhou Bay.</title>
        <authorList>
            <person name="Li Y."/>
        </authorList>
    </citation>
    <scope>NUCLEOTIDE SEQUENCE [LARGE SCALE GENOMIC DNA]</scope>
    <source>
        <strain evidence="4 5">R-40508</strain>
    </source>
</reference>
<keyword evidence="5" id="KW-1185">Reference proteome</keyword>
<evidence type="ECO:0000259" key="2">
    <source>
        <dbReference type="Pfam" id="PF00496"/>
    </source>
</evidence>
<dbReference type="GO" id="GO:0003677">
    <property type="term" value="F:DNA binding"/>
    <property type="evidence" value="ECO:0007669"/>
    <property type="project" value="UniProtKB-KW"/>
</dbReference>
<dbReference type="PANTHER" id="PTHR30290">
    <property type="entry name" value="PERIPLASMIC BINDING COMPONENT OF ABC TRANSPORTER"/>
    <property type="match status" value="1"/>
</dbReference>
<dbReference type="EMBL" id="LVHF01000033">
    <property type="protein sequence ID" value="OAN11332.1"/>
    <property type="molecule type" value="Genomic_DNA"/>
</dbReference>
<dbReference type="Pfam" id="PF12793">
    <property type="entry name" value="SgrR_N"/>
    <property type="match status" value="1"/>
</dbReference>
<gene>
    <name evidence="4" type="ORF">A3K86_20495</name>
</gene>
<dbReference type="InterPro" id="IPR025370">
    <property type="entry name" value="SgrR_HTH_N"/>
</dbReference>
<organism evidence="4 5">
    <name type="scientific">Photobacterium jeanii</name>
    <dbReference type="NCBI Taxonomy" id="858640"/>
    <lineage>
        <taxon>Bacteria</taxon>
        <taxon>Pseudomonadati</taxon>
        <taxon>Pseudomonadota</taxon>
        <taxon>Gammaproteobacteria</taxon>
        <taxon>Vibrionales</taxon>
        <taxon>Vibrionaceae</taxon>
        <taxon>Photobacterium</taxon>
    </lineage>
</organism>
<proteinExistence type="predicted"/>
<evidence type="ECO:0000259" key="3">
    <source>
        <dbReference type="Pfam" id="PF12793"/>
    </source>
</evidence>
<accession>A0A178K3P5</accession>
<dbReference type="AlphaFoldDB" id="A0A178K3P5"/>
<dbReference type="GO" id="GO:1904680">
    <property type="term" value="F:peptide transmembrane transporter activity"/>
    <property type="evidence" value="ECO:0007669"/>
    <property type="project" value="TreeGrafter"/>
</dbReference>
<dbReference type="PANTHER" id="PTHR30290:SF72">
    <property type="entry name" value="HTH-TYPE TRANSCRIPTIONAL REGULATOR SGRR"/>
    <property type="match status" value="1"/>
</dbReference>
<comment type="caution">
    <text evidence="4">The sequence shown here is derived from an EMBL/GenBank/DDBJ whole genome shotgun (WGS) entry which is preliminary data.</text>
</comment>
<protein>
    <recommendedName>
        <fullName evidence="6">Transporter</fullName>
    </recommendedName>
</protein>
<evidence type="ECO:0008006" key="6">
    <source>
        <dbReference type="Google" id="ProtNLM"/>
    </source>
</evidence>
<dbReference type="GO" id="GO:0015833">
    <property type="term" value="P:peptide transport"/>
    <property type="evidence" value="ECO:0007669"/>
    <property type="project" value="TreeGrafter"/>
</dbReference>
<evidence type="ECO:0000313" key="4">
    <source>
        <dbReference type="EMBL" id="OAN11332.1"/>
    </source>
</evidence>
<dbReference type="InterPro" id="IPR039424">
    <property type="entry name" value="SBP_5"/>
</dbReference>
<keyword evidence="1" id="KW-0238">DNA-binding</keyword>
<dbReference type="STRING" id="858640.A3K86_20495"/>
<dbReference type="Pfam" id="PF00496">
    <property type="entry name" value="SBP_bac_5"/>
    <property type="match status" value="1"/>
</dbReference>
<name>A0A178K3P5_9GAMM</name>
<dbReference type="Proteomes" id="UP000078503">
    <property type="component" value="Unassembled WGS sequence"/>
</dbReference>
<feature type="domain" description="Solute-binding protein family 5" evidence="2">
    <location>
        <begin position="167"/>
        <end position="312"/>
    </location>
</feature>
<feature type="domain" description="Transcriptional regulator SgrR N-terminal HTH" evidence="3">
    <location>
        <begin position="8"/>
        <end position="121"/>
    </location>
</feature>
<dbReference type="InterPro" id="IPR000914">
    <property type="entry name" value="SBP_5_dom"/>
</dbReference>
<dbReference type="SUPFAM" id="SSF53850">
    <property type="entry name" value="Periplasmic binding protein-like II"/>
    <property type="match status" value="1"/>
</dbReference>
<sequence>MLVLHDVKLFRYYVRLLPFGAKAACSVTLSEVADKLSASLRHARNLLKEMQGQQWLSWQPSVGRNQRSVLTLNLTKAELQQLIAMQYVEQGFYDKALDMLGGDQQWFGSLLKDTSGASQRSGELHLQLTYYRPFKRIVPHNPQRNSERFLLRQLYSCLVKCTSSGVIEADLAHTWRSEQEGRYWKFYLRPGLTFHDGQPITAHTIATLFELLKTHPCYERELAHLTTVTALREQTLVFELSQPDLGFSGLLADPKYSIQPAEQLSSTYLNIVGSGPFQIVSHTQDKLHMQAFPHYYACRALTDEVTIWHVPHLDSHKRFIQDPSEEQVSEVSPELPSCRQYLERMEDDEQVTQPRATDVLLTDRKLDAVSYSDTQPILLEHGCMYAVFNQRASKLTAMQRDWLRAFLDPKALLAAIGTSEDEQGLQAATNLLPIWTPVLKPGIGAKGHVDLKPNKITIAYYSQSELINAVKGMISLLTDNGVEVEANLYLYDEMQSLIDSEALSEDLILASTSLDDNRPASAFRWFYGDSLLHNALPMQEQQWLDEQLIAIRQTRQLPEYLAAIEPLATAMVNASWVAPLYHYKQMLRFQDVLKGVAITNWGWPEIKDIWIED</sequence>
<evidence type="ECO:0000256" key="1">
    <source>
        <dbReference type="ARBA" id="ARBA00023125"/>
    </source>
</evidence>